<feature type="compositionally biased region" description="Polar residues" evidence="1">
    <location>
        <begin position="164"/>
        <end position="175"/>
    </location>
</feature>
<reference evidence="2" key="1">
    <citation type="journal article" date="2021" name="Nat. Commun.">
        <title>Genetic determinants of endophytism in the Arabidopsis root mycobiome.</title>
        <authorList>
            <person name="Mesny F."/>
            <person name="Miyauchi S."/>
            <person name="Thiergart T."/>
            <person name="Pickel B."/>
            <person name="Atanasova L."/>
            <person name="Karlsson M."/>
            <person name="Huettel B."/>
            <person name="Barry K.W."/>
            <person name="Haridas S."/>
            <person name="Chen C."/>
            <person name="Bauer D."/>
            <person name="Andreopoulos W."/>
            <person name="Pangilinan J."/>
            <person name="LaButti K."/>
            <person name="Riley R."/>
            <person name="Lipzen A."/>
            <person name="Clum A."/>
            <person name="Drula E."/>
            <person name="Henrissat B."/>
            <person name="Kohler A."/>
            <person name="Grigoriev I.V."/>
            <person name="Martin F.M."/>
            <person name="Hacquard S."/>
        </authorList>
    </citation>
    <scope>NUCLEOTIDE SEQUENCE</scope>
    <source>
        <strain evidence="2">MPI-CAGE-AT-0147</strain>
    </source>
</reference>
<evidence type="ECO:0000313" key="2">
    <source>
        <dbReference type="EMBL" id="KAH7146142.1"/>
    </source>
</evidence>
<proteinExistence type="predicted"/>
<comment type="caution">
    <text evidence="2">The sequence shown here is derived from an EMBL/GenBank/DDBJ whole genome shotgun (WGS) entry which is preliminary data.</text>
</comment>
<name>A0A9P9EVQ2_9HYPO</name>
<accession>A0A9P9EVQ2</accession>
<organism evidence="2 3">
    <name type="scientific">Dactylonectria macrodidyma</name>
    <dbReference type="NCBI Taxonomy" id="307937"/>
    <lineage>
        <taxon>Eukaryota</taxon>
        <taxon>Fungi</taxon>
        <taxon>Dikarya</taxon>
        <taxon>Ascomycota</taxon>
        <taxon>Pezizomycotina</taxon>
        <taxon>Sordariomycetes</taxon>
        <taxon>Hypocreomycetidae</taxon>
        <taxon>Hypocreales</taxon>
        <taxon>Nectriaceae</taxon>
        <taxon>Dactylonectria</taxon>
    </lineage>
</organism>
<sequence length="613" mass="69058">MAKMADVVYPELEQRATGRYGIFTGSISAIRDLTDALAWTWDQAAKFHNFDTRTWALLVRFVREITRLDERCKDLGYHRNISADGAISRDGVSAAERDAVGEAIHQEMMSRVFSQQDLTIVEAYLGEATGLVKTATENFRRICELARTETGTGTGTEADEVDGLSQQRPSTSSPTRDVEQGPDSNGWPITPETMIKLMHDIGITNRPVEVSKRMVEMARGTHEQVEKAVTDLDQLNSKLDSFVSFRRLHALSHIVPARFADLQRSMDQMAGLLEGAVTTGGRDRDMQMACLNSLLLMPHVDWKRLEGALDSREINELNLLDVDGEEEFRNGRRRLVIYEDAASYEPEQVCLIEWNDSVIDDAAKQEQAREQLFNLVHLLALQDPQEYRVPRPLGWVELNEGDTCRYGIVYQLPEGFDAEKQMVLAVAITRILRQFQSCQWLHEAICPANIIFVAQKGPRGIPIPNLKEPFLTGFSFSRHTDLDSLPRKGEAVELDLYQHPLRRERANESSDAAYRYRGEFDIYSLGRVLLDIGKWDSIPADQEAASLLDLPKSMGKSYASVVKWCLGKDPASLVAVARIRGKKELAPSAQKWSASLIEAFDYNVFLKIIKHGL</sequence>
<dbReference type="Proteomes" id="UP000738349">
    <property type="component" value="Unassembled WGS sequence"/>
</dbReference>
<dbReference type="EMBL" id="JAGMUV010000008">
    <property type="protein sequence ID" value="KAH7146142.1"/>
    <property type="molecule type" value="Genomic_DNA"/>
</dbReference>
<gene>
    <name evidence="2" type="ORF">EDB81DRAFT_689263</name>
</gene>
<evidence type="ECO:0000256" key="1">
    <source>
        <dbReference type="SAM" id="MobiDB-lite"/>
    </source>
</evidence>
<dbReference type="PANTHER" id="PTHR37542">
    <property type="entry name" value="HELO DOMAIN-CONTAINING PROTEIN-RELATED"/>
    <property type="match status" value="1"/>
</dbReference>
<dbReference type="Gene3D" id="1.10.510.10">
    <property type="entry name" value="Transferase(Phosphotransferase) domain 1"/>
    <property type="match status" value="1"/>
</dbReference>
<dbReference type="PANTHER" id="PTHR37542:SF3">
    <property type="entry name" value="PRION-INHIBITION AND PROPAGATION HELO DOMAIN-CONTAINING PROTEIN"/>
    <property type="match status" value="1"/>
</dbReference>
<feature type="region of interest" description="Disordered" evidence="1">
    <location>
        <begin position="150"/>
        <end position="188"/>
    </location>
</feature>
<dbReference type="OrthoDB" id="4062651at2759"/>
<dbReference type="InterPro" id="IPR011009">
    <property type="entry name" value="Kinase-like_dom_sf"/>
</dbReference>
<dbReference type="SUPFAM" id="SSF56112">
    <property type="entry name" value="Protein kinase-like (PK-like)"/>
    <property type="match status" value="1"/>
</dbReference>
<dbReference type="AlphaFoldDB" id="A0A9P9EVQ2"/>
<evidence type="ECO:0000313" key="3">
    <source>
        <dbReference type="Proteomes" id="UP000738349"/>
    </source>
</evidence>
<evidence type="ECO:0008006" key="4">
    <source>
        <dbReference type="Google" id="ProtNLM"/>
    </source>
</evidence>
<protein>
    <recommendedName>
        <fullName evidence="4">Protein kinase domain-containing protein</fullName>
    </recommendedName>
</protein>
<keyword evidence="3" id="KW-1185">Reference proteome</keyword>